<evidence type="ECO:0000256" key="1">
    <source>
        <dbReference type="ARBA" id="ARBA00006847"/>
    </source>
</evidence>
<dbReference type="RefSeq" id="WP_283485161.1">
    <property type="nucleotide sequence ID" value="NZ_CP125947.1"/>
</dbReference>
<evidence type="ECO:0000313" key="11">
    <source>
        <dbReference type="Proteomes" id="UP001240697"/>
    </source>
</evidence>
<evidence type="ECO:0000256" key="7">
    <source>
        <dbReference type="ARBA" id="ARBA00022840"/>
    </source>
</evidence>
<dbReference type="InterPro" id="IPR048823">
    <property type="entry name" value="Cas3_I-F_Cas2"/>
</dbReference>
<dbReference type="EMBL" id="CP125947">
    <property type="protein sequence ID" value="WHS64009.1"/>
    <property type="molecule type" value="Genomic_DNA"/>
</dbReference>
<dbReference type="InterPro" id="IPR013395">
    <property type="entry name" value="CRISPR-assoc_Cas3_yers"/>
</dbReference>
<keyword evidence="4" id="KW-0547">Nucleotide-binding</keyword>
<dbReference type="PROSITE" id="PS51643">
    <property type="entry name" value="HD_CAS3"/>
    <property type="match status" value="1"/>
</dbReference>
<name>A0ABY8SPX8_9BURK</name>
<gene>
    <name evidence="10" type="primary">cas3f</name>
    <name evidence="10" type="ORF">QMY55_16020</name>
</gene>
<evidence type="ECO:0000256" key="8">
    <source>
        <dbReference type="ARBA" id="ARBA00023118"/>
    </source>
</evidence>
<dbReference type="InterPro" id="IPR054712">
    <property type="entry name" value="Cas3-like_dom"/>
</dbReference>
<comment type="similarity">
    <text evidence="2">In the central section; belongs to the CRISPR-associated helicase Cas3 family.</text>
</comment>
<dbReference type="InterPro" id="IPR038257">
    <property type="entry name" value="CRISPR-assoc_Cas3_HD_sf"/>
</dbReference>
<dbReference type="InterPro" id="IPR006483">
    <property type="entry name" value="CRISPR-assoc_Cas3_HD"/>
</dbReference>
<feature type="domain" description="HD Cas3-type" evidence="9">
    <location>
        <begin position="102"/>
        <end position="361"/>
    </location>
</feature>
<dbReference type="InterPro" id="IPR048824">
    <property type="entry name" value="Cas3-like_C"/>
</dbReference>
<dbReference type="Pfam" id="PF21802">
    <property type="entry name" value="Cas3-like_C"/>
    <property type="match status" value="1"/>
</dbReference>
<dbReference type="NCBIfam" id="TIGR02562">
    <property type="entry name" value="cas3_yersinia"/>
    <property type="match status" value="1"/>
</dbReference>
<keyword evidence="3" id="KW-0479">Metal-binding</keyword>
<dbReference type="Pfam" id="PF22590">
    <property type="entry name" value="Cas3-like_C_2"/>
    <property type="match status" value="1"/>
</dbReference>
<accession>A0ABY8SPX8</accession>
<reference evidence="10 11" key="1">
    <citation type="submission" date="2023-05" db="EMBL/GenBank/DDBJ databases">
        <authorList>
            <person name="Yin Y."/>
            <person name="Lu Z."/>
        </authorList>
    </citation>
    <scope>NUCLEOTIDE SEQUENCE [LARGE SCALE GENOMIC DNA]</scope>
    <source>
        <strain evidence="10 11">ZM22</strain>
    </source>
</reference>
<protein>
    <submittedName>
        <fullName evidence="10">Type I-F CRISPR-associated helicase Cas3f</fullName>
    </submittedName>
</protein>
<evidence type="ECO:0000313" key="10">
    <source>
        <dbReference type="EMBL" id="WHS64009.1"/>
    </source>
</evidence>
<dbReference type="InterPro" id="IPR027417">
    <property type="entry name" value="P-loop_NTPase"/>
</dbReference>
<keyword evidence="7" id="KW-0067">ATP-binding</keyword>
<dbReference type="SUPFAM" id="SSF52540">
    <property type="entry name" value="P-loop containing nucleoside triphosphate hydrolases"/>
    <property type="match status" value="1"/>
</dbReference>
<organism evidence="10 11">
    <name type="scientific">Comamonas resistens</name>
    <dbReference type="NCBI Taxonomy" id="3046670"/>
    <lineage>
        <taxon>Bacteria</taxon>
        <taxon>Pseudomonadati</taxon>
        <taxon>Pseudomonadota</taxon>
        <taxon>Betaproteobacteria</taxon>
        <taxon>Burkholderiales</taxon>
        <taxon>Comamonadaceae</taxon>
        <taxon>Comamonas</taxon>
    </lineage>
</organism>
<evidence type="ECO:0000256" key="4">
    <source>
        <dbReference type="ARBA" id="ARBA00022741"/>
    </source>
</evidence>
<dbReference type="Pfam" id="PF21384">
    <property type="entry name" value="Cas3_I-F_Cas2"/>
    <property type="match status" value="1"/>
</dbReference>
<evidence type="ECO:0000256" key="3">
    <source>
        <dbReference type="ARBA" id="ARBA00022723"/>
    </source>
</evidence>
<dbReference type="Gene3D" id="1.10.3210.30">
    <property type="match status" value="1"/>
</dbReference>
<evidence type="ECO:0000256" key="2">
    <source>
        <dbReference type="ARBA" id="ARBA00009046"/>
    </source>
</evidence>
<keyword evidence="11" id="KW-1185">Reference proteome</keyword>
<keyword evidence="5" id="KW-0378">Hydrolase</keyword>
<proteinExistence type="inferred from homology"/>
<dbReference type="Proteomes" id="UP001240697">
    <property type="component" value="Chromosome"/>
</dbReference>
<keyword evidence="6" id="KW-0347">Helicase</keyword>
<evidence type="ECO:0000256" key="5">
    <source>
        <dbReference type="ARBA" id="ARBA00022801"/>
    </source>
</evidence>
<evidence type="ECO:0000256" key="6">
    <source>
        <dbReference type="ARBA" id="ARBA00022806"/>
    </source>
</evidence>
<evidence type="ECO:0000259" key="9">
    <source>
        <dbReference type="PROSITE" id="PS51643"/>
    </source>
</evidence>
<sequence>MNVLFVSQCSKRALTETRRILDQFAERRGERTWQTPITQAGLDTVRKLLRQSARKNTAVACHWIRGRDHSELLWVVGDGRQFNAEGAVPTNTTTRNVLRSEDENTWHHLPLITALSALAALLHDLGKATQAFQERLKNPGLRERNHYRHEWVSVRLFQAFAGQGDDADWLQRLADCADADSDSKAFEALWLDHAGGRLLCDGWSDTGWTAEQKDAANPFACLPPLAQAVSWLVLTHHRLPCLPNRQDSMMSDDDSEEGRQVFKRFGSRPSDVSVHLLHGLLARINADWNEPREAASDTHKRSYWQFPHGLPVSQASWRKQAARYARKLLELAPHYQQMPASHDPFAMHISRMCLMLADHHYSSIEDDARRKLYRNDRYPLYANTLKSSSAQRLKDGRKPPFFNQTLDEHLLGVQAHASLITHSLPTLARSLPALQNHKGLKKRNSNARFQWQDKAADLAASVRQRAASQGAFIVNMASTGCGKTLGNARIMNALADPALGMRCAFAIGLRTLTLQMGRSFQHDLGLNDEQLAIKVGGTASRALFEYWEQQAEATGSASSQALLDEGGQVLFEGNDRHPLLERLTDDARVRSLIAAPLLVCTVDHLTPATESLRGGRQIAPMLRLLTGDLVLDEPDDFDMADLPALTRLVHWAGLLGSRVLLSSATLPPALVDGLFRAYRAGRAVFQKHRSERPDEPVNVCCLWVDEFNQSAADCAQASQFADAHQAFVQKRMAQLSKAAPRRLAQIVELPKEWHVVGMGEAERRQALAQFMLQRSWGLHQQSQNHSADPASGKRVSFGLIRMANIAPLFDVAQAMFAQGAPAPGVRVHLCVYHSQFPLLARSVIEQQLDTVLNRRGADEGPDPVFQRPGIRALIDAHPEQDQLFIVLGSPVTEVGRDHDYDWAVVEPSSMRSLIQLAGRVRRHRTAEVKAVNVEVLDSNLRALERPGRAAYCKPGFEMEQLPQTSSDAAKHFHFKSHSLQELLSRQLKEWAQPQWPIDARPRIERIDPAKGKLSPSRNWVDLEHARMRDTMLPREADSATTTAVKRDACLAWYEADKALPQSLRLTGVLPQYQRFRDDPMQRVDVVLLPDEDEETLLLHRVVDGDRRDEQLYVCIDESMRHTVPDASLPSSLQHSVQPWVQMDLLEALRQLAEAQGLPLQDCAKRYATASLPDSQRGWWWHAALGFAKKA</sequence>
<comment type="similarity">
    <text evidence="1">In the N-terminal section; belongs to the CRISPR-associated nuclease Cas3-HD family.</text>
</comment>
<keyword evidence="8" id="KW-0051">Antiviral defense</keyword>